<dbReference type="NCBIfam" id="TIGR00231">
    <property type="entry name" value="small_GTP"/>
    <property type="match status" value="1"/>
</dbReference>
<proteinExistence type="inferred from homology"/>
<dbReference type="GO" id="GO:0005525">
    <property type="term" value="F:GTP binding"/>
    <property type="evidence" value="ECO:0007669"/>
    <property type="project" value="UniProtKB-UniRule"/>
</dbReference>
<feature type="compositionally biased region" description="Low complexity" evidence="4">
    <location>
        <begin position="223"/>
        <end position="243"/>
    </location>
</feature>
<accession>A0A0B7MGM2</accession>
<dbReference type="GO" id="GO:0003924">
    <property type="term" value="F:GTPase activity"/>
    <property type="evidence" value="ECO:0007669"/>
    <property type="project" value="UniProtKB-UniRule"/>
</dbReference>
<dbReference type="PROSITE" id="PS51722">
    <property type="entry name" value="G_TR_2"/>
    <property type="match status" value="1"/>
</dbReference>
<dbReference type="GO" id="GO:0000049">
    <property type="term" value="F:tRNA binding"/>
    <property type="evidence" value="ECO:0007669"/>
    <property type="project" value="UniProtKB-KW"/>
</dbReference>
<feature type="domain" description="Tr-type G" evidence="5">
    <location>
        <begin position="7"/>
        <end position="321"/>
    </location>
</feature>
<dbReference type="Pfam" id="PF14492">
    <property type="entry name" value="EFG_III"/>
    <property type="match status" value="1"/>
</dbReference>
<dbReference type="InterPro" id="IPR031157">
    <property type="entry name" value="G_TR_CS"/>
</dbReference>
<protein>
    <recommendedName>
        <fullName evidence="3">Large ribosomal subunit assembly factor BipA</fullName>
        <ecNumber evidence="3">3.6.5.-</ecNumber>
    </recommendedName>
    <alternativeName>
        <fullName evidence="3">GTP-binding protein BipA</fullName>
    </alternativeName>
</protein>
<dbReference type="Pfam" id="PF00679">
    <property type="entry name" value="EFG_C"/>
    <property type="match status" value="1"/>
</dbReference>
<dbReference type="InterPro" id="IPR027417">
    <property type="entry name" value="P-loop_NTPase"/>
</dbReference>
<dbReference type="GO" id="GO:0019843">
    <property type="term" value="F:rRNA binding"/>
    <property type="evidence" value="ECO:0007669"/>
    <property type="project" value="UniProtKB-KW"/>
</dbReference>
<dbReference type="GO" id="GO:0043022">
    <property type="term" value="F:ribosome binding"/>
    <property type="evidence" value="ECO:0007669"/>
    <property type="project" value="UniProtKB-UniRule"/>
</dbReference>
<dbReference type="Gene3D" id="2.40.50.250">
    <property type="entry name" value="bipa protein"/>
    <property type="match status" value="1"/>
</dbReference>
<evidence type="ECO:0000313" key="6">
    <source>
        <dbReference type="EMBL" id="CEO87368.1"/>
    </source>
</evidence>
<keyword evidence="3" id="KW-0699">rRNA-binding</keyword>
<sequence>MKQITQAKIRNLAIIAHVDHGKTTLVDGMLKQSGIFHEKQVVEERVLDSGELERERGITIMAKNTAIFYNGYKLNIVDTPGHADFGGEVERIVQMVDGVLLLVDAFEGPMPQTRFVLKKALDAELVPIVVINKIDRPHARPEEVLDEILELFIDLDASDQQLDFPVVYADARKGIAYLDQKAWGEDSGKSGNQVGGEARGETSAQGEASEAGEQASVHANCETGGQASAQTQGQASAKASGQTRGESTAQASKNGGQASVHANCETGELNGNGQAGGQVQGSSVQATGQASAQTSCETDGHKDASLKPLFDLIIQNIPAPKGDPDAPLQLGVSMIDYDPYLGRQAVGRIQRGCIHNKQDVAVLGSDEQIQHSRLSSLYVFDGLKKVPVENACAGEIVVAAGLDDINAGCTIADPEHPESLRFVHIDEPTVSIAFLVNKSPFAGREGTYVTSRKLSERLFREAESDVSLRIKETDSPDQFLVAGRGELHLSILIEKMRREGYEFEVSQPQVIQREIDGVKHEPVEDLIVEVPEEYVGIVMERLGSRRSEMINMEKKKDGTVRLEFYVPTRGLFGFRAELMTETRGTAVMYHSFHHYSPYCGEIHGRSRGSLVAWENGVTTAFGLENAQERGEMFVGAGVSVYQGMVVGENSRPSDLAINVCKKKRLTNMRSSTADIAVKLTPPREMSLEQSLEFIAADELLEITPKSLRMRKK</sequence>
<dbReference type="CDD" id="cd03691">
    <property type="entry name" value="BipA_TypA_II"/>
    <property type="match status" value="1"/>
</dbReference>
<dbReference type="RefSeq" id="WP_232294117.1">
    <property type="nucleotide sequence ID" value="NZ_CDRZ01000003.1"/>
</dbReference>
<dbReference type="PROSITE" id="PS00301">
    <property type="entry name" value="G_TR_1"/>
    <property type="match status" value="1"/>
</dbReference>
<dbReference type="GO" id="GO:1990904">
    <property type="term" value="C:ribonucleoprotein complex"/>
    <property type="evidence" value="ECO:0007669"/>
    <property type="project" value="TreeGrafter"/>
</dbReference>
<dbReference type="AlphaFoldDB" id="A0A0B7MGM2"/>
<dbReference type="InterPro" id="IPR000795">
    <property type="entry name" value="T_Tr_GTP-bd_dom"/>
</dbReference>
<dbReference type="InterPro" id="IPR000640">
    <property type="entry name" value="EFG_V-like"/>
</dbReference>
<dbReference type="Gene3D" id="3.30.70.870">
    <property type="entry name" value="Elongation Factor G (Translational Gtpase), domain 3"/>
    <property type="match status" value="1"/>
</dbReference>
<dbReference type="Gene3D" id="3.30.70.240">
    <property type="match status" value="1"/>
</dbReference>
<evidence type="ECO:0000256" key="3">
    <source>
        <dbReference type="HAMAP-Rule" id="MF_00849"/>
    </source>
</evidence>
<dbReference type="EMBL" id="CDRZ01000003">
    <property type="protein sequence ID" value="CEO87368.1"/>
    <property type="molecule type" value="Genomic_DNA"/>
</dbReference>
<dbReference type="InterPro" id="IPR047042">
    <property type="entry name" value="BipA_II"/>
</dbReference>
<dbReference type="FunFam" id="2.40.50.250:FF:000001">
    <property type="entry name" value="GTP-binding protein TypA"/>
    <property type="match status" value="1"/>
</dbReference>
<dbReference type="InterPro" id="IPR004161">
    <property type="entry name" value="EFTu-like_2"/>
</dbReference>
<dbReference type="PANTHER" id="PTHR42908:SF8">
    <property type="entry name" value="TR-TYPE G DOMAIN-CONTAINING PROTEIN"/>
    <property type="match status" value="1"/>
</dbReference>
<dbReference type="Gene3D" id="3.40.50.300">
    <property type="entry name" value="P-loop containing nucleotide triphosphate hydrolases"/>
    <property type="match status" value="1"/>
</dbReference>
<reference evidence="7" key="1">
    <citation type="submission" date="2015-01" db="EMBL/GenBank/DDBJ databases">
        <authorList>
            <person name="Manzoor Shahid"/>
            <person name="Zubair Saima"/>
        </authorList>
    </citation>
    <scope>NUCLEOTIDE SEQUENCE [LARGE SCALE GENOMIC DNA]</scope>
    <source>
        <strain evidence="7">Sp3</strain>
    </source>
</reference>
<dbReference type="SMART" id="SM00838">
    <property type="entry name" value="EFG_C"/>
    <property type="match status" value="1"/>
</dbReference>
<comment type="subunit">
    <text evidence="3">Monomer.</text>
</comment>
<keyword evidence="2 3" id="KW-0342">GTP-binding</keyword>
<dbReference type="SUPFAM" id="SSF50447">
    <property type="entry name" value="Translation proteins"/>
    <property type="match status" value="1"/>
</dbReference>
<keyword evidence="3" id="KW-0690">Ribosome biogenesis</keyword>
<evidence type="ECO:0000313" key="7">
    <source>
        <dbReference type="Proteomes" id="UP000046155"/>
    </source>
</evidence>
<dbReference type="InterPro" id="IPR042116">
    <property type="entry name" value="TypA/BipA_C"/>
</dbReference>
<dbReference type="Pfam" id="PF21018">
    <property type="entry name" value="BipA_C"/>
    <property type="match status" value="1"/>
</dbReference>
<evidence type="ECO:0000256" key="1">
    <source>
        <dbReference type="ARBA" id="ARBA00022741"/>
    </source>
</evidence>
<dbReference type="CDD" id="cd01891">
    <property type="entry name" value="TypA_BipA"/>
    <property type="match status" value="1"/>
</dbReference>
<dbReference type="InterPro" id="IPR035647">
    <property type="entry name" value="EFG_III/V"/>
</dbReference>
<dbReference type="FunFam" id="3.40.50.300:FF:000055">
    <property type="entry name" value="GTP-binding protein TypA"/>
    <property type="match status" value="1"/>
</dbReference>
<organism evidence="6 7">
    <name type="scientific">Syntrophaceticus schinkii</name>
    <dbReference type="NCBI Taxonomy" id="499207"/>
    <lineage>
        <taxon>Bacteria</taxon>
        <taxon>Bacillati</taxon>
        <taxon>Bacillota</taxon>
        <taxon>Clostridia</taxon>
        <taxon>Thermoanaerobacterales</taxon>
        <taxon>Thermoanaerobacterales Family III. Incertae Sedis</taxon>
        <taxon>Syntrophaceticus</taxon>
    </lineage>
</organism>
<feature type="compositionally biased region" description="Low complexity" evidence="4">
    <location>
        <begin position="201"/>
        <end position="216"/>
    </location>
</feature>
<keyword evidence="3" id="KW-0963">Cytoplasm</keyword>
<comment type="subcellular location">
    <subcellularLocation>
        <location evidence="3">Cytoplasm</location>
    </subcellularLocation>
    <text evidence="3">Binds to ribosomes.</text>
</comment>
<feature type="binding site" evidence="3">
    <location>
        <begin position="19"/>
        <end position="24"/>
    </location>
    <ligand>
        <name>GTP</name>
        <dbReference type="ChEBI" id="CHEBI:37565"/>
    </ligand>
</feature>
<dbReference type="InterPro" id="IPR047041">
    <property type="entry name" value="BipA_GTP-bd_dom"/>
</dbReference>
<dbReference type="CDD" id="cd16263">
    <property type="entry name" value="BipA_III"/>
    <property type="match status" value="1"/>
</dbReference>
<dbReference type="SUPFAM" id="SSF54980">
    <property type="entry name" value="EF-G C-terminal domain-like"/>
    <property type="match status" value="2"/>
</dbReference>
<dbReference type="InterPro" id="IPR047043">
    <property type="entry name" value="BipA_III"/>
</dbReference>
<keyword evidence="3" id="KW-0378">Hydrolase</keyword>
<keyword evidence="3" id="KW-0820">tRNA-binding</keyword>
<dbReference type="PRINTS" id="PR00315">
    <property type="entry name" value="ELONGATNFCT"/>
</dbReference>
<keyword evidence="1 3" id="KW-0547">Nucleotide-binding</keyword>
<dbReference type="EC" id="3.6.5.-" evidence="3"/>
<dbReference type="Gene3D" id="2.40.30.10">
    <property type="entry name" value="Translation factors"/>
    <property type="match status" value="1"/>
</dbReference>
<dbReference type="InterPro" id="IPR048876">
    <property type="entry name" value="BipA_C"/>
</dbReference>
<keyword evidence="7" id="KW-1185">Reference proteome</keyword>
<name>A0A0B7MGM2_9FIRM</name>
<dbReference type="PANTHER" id="PTHR42908">
    <property type="entry name" value="TRANSLATION ELONGATION FACTOR-RELATED"/>
    <property type="match status" value="1"/>
</dbReference>
<dbReference type="InterPro" id="IPR005225">
    <property type="entry name" value="Small_GTP-bd"/>
</dbReference>
<dbReference type="GO" id="GO:0000027">
    <property type="term" value="P:ribosomal large subunit assembly"/>
    <property type="evidence" value="ECO:0007669"/>
    <property type="project" value="UniProtKB-UniRule"/>
</dbReference>
<dbReference type="InterPro" id="IPR006298">
    <property type="entry name" value="BipA"/>
</dbReference>
<dbReference type="SUPFAM" id="SSF52540">
    <property type="entry name" value="P-loop containing nucleoside triphosphate hydrolases"/>
    <property type="match status" value="1"/>
</dbReference>
<dbReference type="InterPro" id="IPR041095">
    <property type="entry name" value="EFG_II"/>
</dbReference>
<evidence type="ECO:0000256" key="4">
    <source>
        <dbReference type="SAM" id="MobiDB-lite"/>
    </source>
</evidence>
<feature type="region of interest" description="Disordered" evidence="4">
    <location>
        <begin position="186"/>
        <end position="301"/>
    </location>
</feature>
<feature type="binding site" evidence="3">
    <location>
        <begin position="132"/>
        <end position="135"/>
    </location>
    <ligand>
        <name>GTP</name>
        <dbReference type="ChEBI" id="CHEBI:37565"/>
    </ligand>
</feature>
<feature type="compositionally biased region" description="Polar residues" evidence="4">
    <location>
        <begin position="244"/>
        <end position="257"/>
    </location>
</feature>
<dbReference type="Pfam" id="PF00009">
    <property type="entry name" value="GTP_EFTU"/>
    <property type="match status" value="1"/>
</dbReference>
<comment type="similarity">
    <text evidence="3">Belongs to the TRAFAC class translation factor GTPase superfamily. Classic translation factor GTPase family. BipA subfamily.</text>
</comment>
<dbReference type="FunFam" id="3.30.70.870:FF:000003">
    <property type="entry name" value="GTP-binding protein TypA"/>
    <property type="match status" value="1"/>
</dbReference>
<keyword evidence="3" id="KW-0694">RNA-binding</keyword>
<feature type="compositionally biased region" description="Low complexity" evidence="4">
    <location>
        <begin position="280"/>
        <end position="289"/>
    </location>
</feature>
<dbReference type="FunFam" id="3.30.70.240:FF:000002">
    <property type="entry name" value="GTP-binding protein TypA"/>
    <property type="match status" value="1"/>
</dbReference>
<evidence type="ECO:0000259" key="5">
    <source>
        <dbReference type="PROSITE" id="PS51722"/>
    </source>
</evidence>
<dbReference type="Pfam" id="PF03144">
    <property type="entry name" value="GTP_EFTU_D2"/>
    <property type="match status" value="1"/>
</dbReference>
<gene>
    <name evidence="3" type="primary">bipA</name>
    <name evidence="6" type="ORF">SSCH_1000004</name>
</gene>
<dbReference type="InterPro" id="IPR035651">
    <property type="entry name" value="BipA_V"/>
</dbReference>
<dbReference type="Proteomes" id="UP000046155">
    <property type="component" value="Unassembled WGS sequence"/>
</dbReference>
<evidence type="ECO:0000256" key="2">
    <source>
        <dbReference type="ARBA" id="ARBA00023134"/>
    </source>
</evidence>
<dbReference type="CDD" id="cd03710">
    <property type="entry name" value="BipA_TypA_C"/>
    <property type="match status" value="1"/>
</dbReference>
<comment type="catalytic activity">
    <reaction evidence="3">
        <text>GTP + H2O = GDP + phosphate + H(+)</text>
        <dbReference type="Rhea" id="RHEA:19669"/>
        <dbReference type="ChEBI" id="CHEBI:15377"/>
        <dbReference type="ChEBI" id="CHEBI:15378"/>
        <dbReference type="ChEBI" id="CHEBI:37565"/>
        <dbReference type="ChEBI" id="CHEBI:43474"/>
        <dbReference type="ChEBI" id="CHEBI:58189"/>
    </reaction>
</comment>
<comment type="function">
    <text evidence="3">A 50S ribosomal subunit assembly protein with GTPase activity, required for 50S subunit assembly at low temperatures, may also play a role in translation. Binds GTP and analogs. Binds the 70S ribosome between the 30S and 50S subunits, in a similar position as ribosome-bound EF-G; it contacts a number of ribosomal proteins, both rRNAs and the A-site tRNA.</text>
</comment>
<dbReference type="HAMAP" id="MF_00849">
    <property type="entry name" value="BipA"/>
    <property type="match status" value="1"/>
</dbReference>
<dbReference type="GO" id="GO:0005829">
    <property type="term" value="C:cytosol"/>
    <property type="evidence" value="ECO:0007669"/>
    <property type="project" value="TreeGrafter"/>
</dbReference>
<dbReference type="InterPro" id="IPR009000">
    <property type="entry name" value="Transl_B-barrel_sf"/>
</dbReference>